<comment type="caution">
    <text evidence="1">The sequence shown here is derived from an EMBL/GenBank/DDBJ whole genome shotgun (WGS) entry which is preliminary data.</text>
</comment>
<dbReference type="AlphaFoldDB" id="A0A9W9HRP9"/>
<reference evidence="1" key="1">
    <citation type="submission" date="2022-11" db="EMBL/GenBank/DDBJ databases">
        <authorList>
            <person name="Petersen C."/>
        </authorList>
    </citation>
    <scope>NUCLEOTIDE SEQUENCE</scope>
    <source>
        <strain evidence="1">IBT 21917</strain>
    </source>
</reference>
<dbReference type="OrthoDB" id="4508307at2759"/>
<organism evidence="1 2">
    <name type="scientific">Penicillium capsulatum</name>
    <dbReference type="NCBI Taxonomy" id="69766"/>
    <lineage>
        <taxon>Eukaryota</taxon>
        <taxon>Fungi</taxon>
        <taxon>Dikarya</taxon>
        <taxon>Ascomycota</taxon>
        <taxon>Pezizomycotina</taxon>
        <taxon>Eurotiomycetes</taxon>
        <taxon>Eurotiomycetidae</taxon>
        <taxon>Eurotiales</taxon>
        <taxon>Aspergillaceae</taxon>
        <taxon>Penicillium</taxon>
    </lineage>
</organism>
<name>A0A9W9HRP9_9EURO</name>
<accession>A0A9W9HRP9</accession>
<sequence>MCTYRGIWHKKCGHCIFDLHAICRGLLQQLNRINAPDERDVEYLPFDELPECNPHALIMRATADIAVSSYAKDGANVVEWVTELREECPQFPRGFLRLRREDNSQI</sequence>
<evidence type="ECO:0000313" key="2">
    <source>
        <dbReference type="Proteomes" id="UP001146351"/>
    </source>
</evidence>
<protein>
    <submittedName>
        <fullName evidence="1">Uncharacterized protein</fullName>
    </submittedName>
</protein>
<dbReference type="EMBL" id="JAPQKO010000006">
    <property type="protein sequence ID" value="KAJ5156196.1"/>
    <property type="molecule type" value="Genomic_DNA"/>
</dbReference>
<dbReference type="Proteomes" id="UP001146351">
    <property type="component" value="Unassembled WGS sequence"/>
</dbReference>
<keyword evidence="2" id="KW-1185">Reference proteome</keyword>
<gene>
    <name evidence="1" type="ORF">N7492_008999</name>
</gene>
<reference evidence="1" key="2">
    <citation type="journal article" date="2023" name="IMA Fungus">
        <title>Comparative genomic study of the Penicillium genus elucidates a diverse pangenome and 15 lateral gene transfer events.</title>
        <authorList>
            <person name="Petersen C."/>
            <person name="Sorensen T."/>
            <person name="Nielsen M.R."/>
            <person name="Sondergaard T.E."/>
            <person name="Sorensen J.L."/>
            <person name="Fitzpatrick D.A."/>
            <person name="Frisvad J.C."/>
            <person name="Nielsen K.L."/>
        </authorList>
    </citation>
    <scope>NUCLEOTIDE SEQUENCE</scope>
    <source>
        <strain evidence="1">IBT 21917</strain>
    </source>
</reference>
<proteinExistence type="predicted"/>
<evidence type="ECO:0000313" key="1">
    <source>
        <dbReference type="EMBL" id="KAJ5156196.1"/>
    </source>
</evidence>